<reference evidence="2 3" key="1">
    <citation type="submission" date="2023-03" db="EMBL/GenBank/DDBJ databases">
        <title>WGS of Gossypium arboreum.</title>
        <authorList>
            <person name="Yu D."/>
        </authorList>
    </citation>
    <scope>NUCLEOTIDE SEQUENCE [LARGE SCALE GENOMIC DNA]</scope>
    <source>
        <tissue evidence="2">Leaf</tissue>
    </source>
</reference>
<feature type="region of interest" description="Disordered" evidence="1">
    <location>
        <begin position="1"/>
        <end position="44"/>
    </location>
</feature>
<organism evidence="2 3">
    <name type="scientific">Gossypium arboreum</name>
    <name type="common">Tree cotton</name>
    <name type="synonym">Gossypium nanking</name>
    <dbReference type="NCBI Taxonomy" id="29729"/>
    <lineage>
        <taxon>Eukaryota</taxon>
        <taxon>Viridiplantae</taxon>
        <taxon>Streptophyta</taxon>
        <taxon>Embryophyta</taxon>
        <taxon>Tracheophyta</taxon>
        <taxon>Spermatophyta</taxon>
        <taxon>Magnoliopsida</taxon>
        <taxon>eudicotyledons</taxon>
        <taxon>Gunneridae</taxon>
        <taxon>Pentapetalae</taxon>
        <taxon>rosids</taxon>
        <taxon>malvids</taxon>
        <taxon>Malvales</taxon>
        <taxon>Malvaceae</taxon>
        <taxon>Malvoideae</taxon>
        <taxon>Gossypium</taxon>
    </lineage>
</organism>
<evidence type="ECO:0000313" key="2">
    <source>
        <dbReference type="EMBL" id="KAK5825994.1"/>
    </source>
</evidence>
<evidence type="ECO:0000256" key="1">
    <source>
        <dbReference type="SAM" id="MobiDB-lite"/>
    </source>
</evidence>
<accession>A0ABR0PNK3</accession>
<feature type="compositionally biased region" description="Low complexity" evidence="1">
    <location>
        <begin position="33"/>
        <end position="44"/>
    </location>
</feature>
<gene>
    <name evidence="2" type="ORF">PVK06_020893</name>
</gene>
<keyword evidence="3" id="KW-1185">Reference proteome</keyword>
<comment type="caution">
    <text evidence="2">The sequence shown here is derived from an EMBL/GenBank/DDBJ whole genome shotgun (WGS) entry which is preliminary data.</text>
</comment>
<dbReference type="EMBL" id="JARKNE010000006">
    <property type="protein sequence ID" value="KAK5825994.1"/>
    <property type="molecule type" value="Genomic_DNA"/>
</dbReference>
<proteinExistence type="predicted"/>
<evidence type="ECO:0000313" key="3">
    <source>
        <dbReference type="Proteomes" id="UP001358586"/>
    </source>
</evidence>
<dbReference type="Proteomes" id="UP001358586">
    <property type="component" value="Chromosome 6"/>
</dbReference>
<sequence length="66" mass="6898">MSGYPTANEDDDNEGSFQDILALEHVPSPDHAPPLASSSEAAQPSSEINGVILNAIHSLSNNVRGL</sequence>
<protein>
    <submittedName>
        <fullName evidence="2">Uncharacterized protein</fullName>
    </submittedName>
</protein>
<name>A0ABR0PNK3_GOSAR</name>